<feature type="transmembrane region" description="Helical" evidence="5">
    <location>
        <begin position="150"/>
        <end position="169"/>
    </location>
</feature>
<name>A0ABV6UKA4_9ACTN</name>
<dbReference type="Proteomes" id="UP001592528">
    <property type="component" value="Unassembled WGS sequence"/>
</dbReference>
<keyword evidence="4 5" id="KW-0472">Membrane</keyword>
<proteinExistence type="predicted"/>
<evidence type="ECO:0000256" key="2">
    <source>
        <dbReference type="ARBA" id="ARBA00022692"/>
    </source>
</evidence>
<evidence type="ECO:0000256" key="1">
    <source>
        <dbReference type="ARBA" id="ARBA00004651"/>
    </source>
</evidence>
<feature type="transmembrane region" description="Helical" evidence="5">
    <location>
        <begin position="84"/>
        <end position="102"/>
    </location>
</feature>
<gene>
    <name evidence="7" type="ORF">ACEZDJ_11355</name>
</gene>
<dbReference type="InterPro" id="IPR036259">
    <property type="entry name" value="MFS_trans_sf"/>
</dbReference>
<dbReference type="RefSeq" id="WP_051725513.1">
    <property type="nucleotide sequence ID" value="NZ_JBHEZZ010000005.1"/>
</dbReference>
<feature type="transmembrane region" description="Helical" evidence="5">
    <location>
        <begin position="123"/>
        <end position="144"/>
    </location>
</feature>
<keyword evidence="8" id="KW-1185">Reference proteome</keyword>
<dbReference type="SUPFAM" id="SSF103473">
    <property type="entry name" value="MFS general substrate transporter"/>
    <property type="match status" value="1"/>
</dbReference>
<accession>A0ABV6UKA4</accession>
<dbReference type="PANTHER" id="PTHR23528">
    <property type="match status" value="1"/>
</dbReference>
<dbReference type="Gene3D" id="1.20.1250.20">
    <property type="entry name" value="MFS general substrate transporter like domains"/>
    <property type="match status" value="1"/>
</dbReference>
<feature type="transmembrane region" description="Helical" evidence="5">
    <location>
        <begin position="26"/>
        <end position="48"/>
    </location>
</feature>
<evidence type="ECO:0000256" key="3">
    <source>
        <dbReference type="ARBA" id="ARBA00022989"/>
    </source>
</evidence>
<evidence type="ECO:0000259" key="6">
    <source>
        <dbReference type="PROSITE" id="PS50850"/>
    </source>
</evidence>
<keyword evidence="2 5" id="KW-0812">Transmembrane</keyword>
<sequence length="173" mass="18025">MTGYFIVQSYSFYILLAYIKVAPADAASTMGFLMVVSALSMVVAAVAIGKLADRFGRIKLFVLGSGVLAALSLFIPMLSPTVNGMIVFNVVNGLAFGMYMAVDMALITKVLPRGEDAGKDMGLINIANAAPQVAAPFIASAIVTSWGYSAMFPLCACIALGGASLVVLVKSVR</sequence>
<dbReference type="Pfam" id="PF07690">
    <property type="entry name" value="MFS_1"/>
    <property type="match status" value="1"/>
</dbReference>
<feature type="transmembrane region" description="Helical" evidence="5">
    <location>
        <begin position="60"/>
        <end position="78"/>
    </location>
</feature>
<protein>
    <submittedName>
        <fullName evidence="7">MFS transporter</fullName>
    </submittedName>
</protein>
<feature type="domain" description="Major facilitator superfamily (MFS) profile" evidence="6">
    <location>
        <begin position="1"/>
        <end position="173"/>
    </location>
</feature>
<dbReference type="PANTHER" id="PTHR23528:SF1">
    <property type="entry name" value="MAJOR FACILITATOR SUPERFAMILY (MFS) PROFILE DOMAIN-CONTAINING PROTEIN"/>
    <property type="match status" value="1"/>
</dbReference>
<evidence type="ECO:0000313" key="7">
    <source>
        <dbReference type="EMBL" id="MFC1401884.1"/>
    </source>
</evidence>
<comment type="subcellular location">
    <subcellularLocation>
        <location evidence="1">Cell membrane</location>
        <topology evidence="1">Multi-pass membrane protein</topology>
    </subcellularLocation>
</comment>
<dbReference type="InterPro" id="IPR020846">
    <property type="entry name" value="MFS_dom"/>
</dbReference>
<dbReference type="EMBL" id="JBHEZZ010000005">
    <property type="protein sequence ID" value="MFC1401884.1"/>
    <property type="molecule type" value="Genomic_DNA"/>
</dbReference>
<keyword evidence="3 5" id="KW-1133">Transmembrane helix</keyword>
<evidence type="ECO:0000313" key="8">
    <source>
        <dbReference type="Proteomes" id="UP001592528"/>
    </source>
</evidence>
<reference evidence="7 8" key="1">
    <citation type="submission" date="2024-09" db="EMBL/GenBank/DDBJ databases">
        <authorList>
            <person name="Lee S.D."/>
        </authorList>
    </citation>
    <scope>NUCLEOTIDE SEQUENCE [LARGE SCALE GENOMIC DNA]</scope>
    <source>
        <strain evidence="7 8">N1-5</strain>
    </source>
</reference>
<evidence type="ECO:0000256" key="4">
    <source>
        <dbReference type="ARBA" id="ARBA00023136"/>
    </source>
</evidence>
<dbReference type="PROSITE" id="PS50850">
    <property type="entry name" value="MFS"/>
    <property type="match status" value="1"/>
</dbReference>
<evidence type="ECO:0000256" key="5">
    <source>
        <dbReference type="SAM" id="Phobius"/>
    </source>
</evidence>
<organism evidence="7 8">
    <name type="scientific">Streptacidiphilus cavernicola</name>
    <dbReference type="NCBI Taxonomy" id="3342716"/>
    <lineage>
        <taxon>Bacteria</taxon>
        <taxon>Bacillati</taxon>
        <taxon>Actinomycetota</taxon>
        <taxon>Actinomycetes</taxon>
        <taxon>Kitasatosporales</taxon>
        <taxon>Streptomycetaceae</taxon>
        <taxon>Streptacidiphilus</taxon>
    </lineage>
</organism>
<comment type="caution">
    <text evidence="7">The sequence shown here is derived from an EMBL/GenBank/DDBJ whole genome shotgun (WGS) entry which is preliminary data.</text>
</comment>
<dbReference type="InterPro" id="IPR011701">
    <property type="entry name" value="MFS"/>
</dbReference>